<dbReference type="InterPro" id="IPR004839">
    <property type="entry name" value="Aminotransferase_I/II_large"/>
</dbReference>
<dbReference type="EC" id="4.1.1.81" evidence="4"/>
<dbReference type="InterPro" id="IPR004838">
    <property type="entry name" value="NHTrfase_class1_PyrdxlP-BS"/>
</dbReference>
<dbReference type="Proteomes" id="UP000001660">
    <property type="component" value="Chromosome"/>
</dbReference>
<comment type="cofactor">
    <cofactor evidence="1">
        <name>pyridoxal 5'-phosphate</name>
        <dbReference type="ChEBI" id="CHEBI:597326"/>
    </cofactor>
</comment>
<dbReference type="NCBIfam" id="TIGR01140">
    <property type="entry name" value="L_thr_O3P_dcar"/>
    <property type="match status" value="1"/>
</dbReference>
<dbReference type="HOGENOM" id="CLU_017584_3_2_0"/>
<dbReference type="AlphaFoldDB" id="D8PGI0"/>
<dbReference type="PROSITE" id="PS00105">
    <property type="entry name" value="AA_TRANSFER_CLASS_1"/>
    <property type="match status" value="1"/>
</dbReference>
<protein>
    <recommendedName>
        <fullName evidence="4">threonine-phosphate decarboxylase</fullName>
        <ecNumber evidence="4">4.1.1.81</ecNumber>
    </recommendedName>
    <alternativeName>
        <fullName evidence="8">L-threonine-O-3-phosphate decarboxylase</fullName>
    </alternativeName>
</protein>
<evidence type="ECO:0000256" key="2">
    <source>
        <dbReference type="ARBA" id="ARBA00003444"/>
    </source>
</evidence>
<name>D8PGI0_9BACT</name>
<dbReference type="SUPFAM" id="SSF53383">
    <property type="entry name" value="PLP-dependent transferases"/>
    <property type="match status" value="1"/>
</dbReference>
<dbReference type="PANTHER" id="PTHR42885">
    <property type="entry name" value="HISTIDINOL-PHOSPHATE AMINOTRANSFERASE-RELATED"/>
    <property type="match status" value="1"/>
</dbReference>
<evidence type="ECO:0000256" key="8">
    <source>
        <dbReference type="ARBA" id="ARBA00029996"/>
    </source>
</evidence>
<keyword evidence="6" id="KW-0663">Pyridoxal phosphate</keyword>
<evidence type="ECO:0000256" key="9">
    <source>
        <dbReference type="ARBA" id="ARBA00048531"/>
    </source>
</evidence>
<keyword evidence="5" id="KW-0169">Cobalamin biosynthesis</keyword>
<feature type="domain" description="Aminotransferase class I/classII large" evidence="10">
    <location>
        <begin position="24"/>
        <end position="360"/>
    </location>
</feature>
<dbReference type="GO" id="GO:0030170">
    <property type="term" value="F:pyridoxal phosphate binding"/>
    <property type="evidence" value="ECO:0007669"/>
    <property type="project" value="InterPro"/>
</dbReference>
<dbReference type="eggNOG" id="COG0079">
    <property type="taxonomic scope" value="Bacteria"/>
</dbReference>
<dbReference type="InterPro" id="IPR015422">
    <property type="entry name" value="PyrdxlP-dep_Trfase_small"/>
</dbReference>
<dbReference type="STRING" id="330214.NIDE2661"/>
<evidence type="ECO:0000256" key="6">
    <source>
        <dbReference type="ARBA" id="ARBA00022898"/>
    </source>
</evidence>
<dbReference type="KEGG" id="nde:NIDE2661"/>
<comment type="function">
    <text evidence="2">Decarboxylates L-threonine-O-3-phosphate to yield (R)-1-amino-2-propanol O-2-phosphate, the precursor for the linkage between the nucleotide loop and the corrin ring in cobalamin.</text>
</comment>
<dbReference type="PANTHER" id="PTHR42885:SF1">
    <property type="entry name" value="THREONINE-PHOSPHATE DECARBOXYLASE"/>
    <property type="match status" value="1"/>
</dbReference>
<evidence type="ECO:0000256" key="7">
    <source>
        <dbReference type="ARBA" id="ARBA00023239"/>
    </source>
</evidence>
<keyword evidence="12" id="KW-1185">Reference proteome</keyword>
<evidence type="ECO:0000256" key="5">
    <source>
        <dbReference type="ARBA" id="ARBA00022573"/>
    </source>
</evidence>
<reference evidence="11 12" key="1">
    <citation type="journal article" date="2010" name="Proc. Natl. Acad. Sci. U.S.A.">
        <title>A Nitrospira metagenome illuminates the physiology and evolution of globally important nitrite-oxidizing bacteria.</title>
        <authorList>
            <person name="Lucker S."/>
            <person name="Wagner M."/>
            <person name="Maixner F."/>
            <person name="Pelletier E."/>
            <person name="Koch H."/>
            <person name="Vacherie B."/>
            <person name="Rattei T."/>
            <person name="Sinninghe Damste J."/>
            <person name="Spieck E."/>
            <person name="Le Paslier D."/>
            <person name="Daims H."/>
        </authorList>
    </citation>
    <scope>NUCLEOTIDE SEQUENCE [LARGE SCALE GENOMIC DNA]</scope>
</reference>
<dbReference type="Pfam" id="PF00155">
    <property type="entry name" value="Aminotran_1_2"/>
    <property type="match status" value="1"/>
</dbReference>
<dbReference type="Gene3D" id="3.40.640.10">
    <property type="entry name" value="Type I PLP-dependent aspartate aminotransferase-like (Major domain)"/>
    <property type="match status" value="1"/>
</dbReference>
<evidence type="ECO:0000256" key="4">
    <source>
        <dbReference type="ARBA" id="ARBA00012285"/>
    </source>
</evidence>
<evidence type="ECO:0000259" key="10">
    <source>
        <dbReference type="Pfam" id="PF00155"/>
    </source>
</evidence>
<evidence type="ECO:0000256" key="1">
    <source>
        <dbReference type="ARBA" id="ARBA00001933"/>
    </source>
</evidence>
<dbReference type="UniPathway" id="UPA00148"/>
<keyword evidence="7 11" id="KW-0456">Lyase</keyword>
<dbReference type="GO" id="GO:0048472">
    <property type="term" value="F:threonine-phosphate decarboxylase activity"/>
    <property type="evidence" value="ECO:0007669"/>
    <property type="project" value="UniProtKB-EC"/>
</dbReference>
<gene>
    <name evidence="11" type="primary">cobD</name>
    <name evidence="11" type="ORF">NIDE2661</name>
</gene>
<dbReference type="InterPro" id="IPR015421">
    <property type="entry name" value="PyrdxlP-dep_Trfase_major"/>
</dbReference>
<evidence type="ECO:0000256" key="3">
    <source>
        <dbReference type="ARBA" id="ARBA00004953"/>
    </source>
</evidence>
<dbReference type="Gene3D" id="3.90.1150.10">
    <property type="entry name" value="Aspartate Aminotransferase, domain 1"/>
    <property type="match status" value="1"/>
</dbReference>
<accession>D8PGI0</accession>
<dbReference type="EMBL" id="FP929003">
    <property type="protein sequence ID" value="CBK42367.1"/>
    <property type="molecule type" value="Genomic_DNA"/>
</dbReference>
<comment type="pathway">
    <text evidence="3">Cofactor biosynthesis; adenosylcobalamin biosynthesis.</text>
</comment>
<evidence type="ECO:0000313" key="11">
    <source>
        <dbReference type="EMBL" id="CBK42367.1"/>
    </source>
</evidence>
<sequence>MTRIGHGGDVYAAARELGRDLHRVIDFSASINPLGPSPAAVRTLRAAEAWLGHYPDPACWALRQALAAYWDRPSEEFLVGNGSTELIHLLPRALGIKHLMLIGPTFSEYAEAMTRSGGQVSMLLANRADGYRPPLETVRAALKQRRQPASDAPAIGAVLLCNPNSPTGQACEAEAVRTLARLAARRGLWCIVDESFAEYADHASILSEPLPARTIVLRSFTKFYGLPGLRVGYAMAKPAVIAGIAAQQPPWSVNMLAQRTAVAALQDVRHAGRSLHFMERERARFRTALTRLPGCTVFPSAANFLLMELPVGQKSTAVVAALRRKGLLIRDCSQVPGLNARSMRVAVRSRADNDRLLRALSVLLRGGGA</sequence>
<dbReference type="InterPro" id="IPR015424">
    <property type="entry name" value="PyrdxlP-dep_Trfase"/>
</dbReference>
<organism evidence="11 12">
    <name type="scientific">Nitrospira defluvii</name>
    <dbReference type="NCBI Taxonomy" id="330214"/>
    <lineage>
        <taxon>Bacteria</taxon>
        <taxon>Pseudomonadati</taxon>
        <taxon>Nitrospirota</taxon>
        <taxon>Nitrospiria</taxon>
        <taxon>Nitrospirales</taxon>
        <taxon>Nitrospiraceae</taxon>
        <taxon>Nitrospira</taxon>
    </lineage>
</organism>
<dbReference type="CDD" id="cd00609">
    <property type="entry name" value="AAT_like"/>
    <property type="match status" value="1"/>
</dbReference>
<evidence type="ECO:0000313" key="12">
    <source>
        <dbReference type="Proteomes" id="UP000001660"/>
    </source>
</evidence>
<dbReference type="GO" id="GO:0009236">
    <property type="term" value="P:cobalamin biosynthetic process"/>
    <property type="evidence" value="ECO:0007669"/>
    <property type="project" value="UniProtKB-UniPathway"/>
</dbReference>
<proteinExistence type="predicted"/>
<comment type="catalytic activity">
    <reaction evidence="9">
        <text>O-phospho-L-threonine + H(+) = (R)-1-aminopropan-2-yl phosphate + CO2</text>
        <dbReference type="Rhea" id="RHEA:11492"/>
        <dbReference type="ChEBI" id="CHEBI:15378"/>
        <dbReference type="ChEBI" id="CHEBI:16526"/>
        <dbReference type="ChEBI" id="CHEBI:58563"/>
        <dbReference type="ChEBI" id="CHEBI:58675"/>
        <dbReference type="EC" id="4.1.1.81"/>
    </reaction>
</comment>
<dbReference type="InterPro" id="IPR005860">
    <property type="entry name" value="CobD"/>
</dbReference>